<feature type="transmembrane region" description="Helical" evidence="1">
    <location>
        <begin position="55"/>
        <end position="76"/>
    </location>
</feature>
<accession>A0A438BVC3</accession>
<evidence type="ECO:0000256" key="1">
    <source>
        <dbReference type="SAM" id="Phobius"/>
    </source>
</evidence>
<keyword evidence="1" id="KW-1133">Transmembrane helix</keyword>
<name>A0A438BVC3_VITVI</name>
<proteinExistence type="predicted"/>
<keyword evidence="1" id="KW-0812">Transmembrane</keyword>
<dbReference type="Proteomes" id="UP000288805">
    <property type="component" value="Unassembled WGS sequence"/>
</dbReference>
<gene>
    <name evidence="2" type="primary">CSLG3_13</name>
    <name evidence="2" type="ORF">CK203_072301</name>
</gene>
<organism evidence="2 3">
    <name type="scientific">Vitis vinifera</name>
    <name type="common">Grape</name>
    <dbReference type="NCBI Taxonomy" id="29760"/>
    <lineage>
        <taxon>Eukaryota</taxon>
        <taxon>Viridiplantae</taxon>
        <taxon>Streptophyta</taxon>
        <taxon>Embryophyta</taxon>
        <taxon>Tracheophyta</taxon>
        <taxon>Spermatophyta</taxon>
        <taxon>Magnoliopsida</taxon>
        <taxon>eudicotyledons</taxon>
        <taxon>Gunneridae</taxon>
        <taxon>Pentapetalae</taxon>
        <taxon>rosids</taxon>
        <taxon>Vitales</taxon>
        <taxon>Vitaceae</taxon>
        <taxon>Viteae</taxon>
        <taxon>Vitis</taxon>
    </lineage>
</organism>
<comment type="caution">
    <text evidence="2">The sequence shown here is derived from an EMBL/GenBank/DDBJ whole genome shotgun (WGS) entry which is preliminary data.</text>
</comment>
<dbReference type="AlphaFoldDB" id="A0A438BVC3"/>
<feature type="transmembrane region" description="Helical" evidence="1">
    <location>
        <begin position="97"/>
        <end position="116"/>
    </location>
</feature>
<protein>
    <submittedName>
        <fullName evidence="2">Cellulose synthase-like protein G3</fullName>
    </submittedName>
</protein>
<evidence type="ECO:0000313" key="2">
    <source>
        <dbReference type="EMBL" id="RVW14922.1"/>
    </source>
</evidence>
<evidence type="ECO:0000313" key="3">
    <source>
        <dbReference type="Proteomes" id="UP000288805"/>
    </source>
</evidence>
<sequence length="117" mass="12860">MIRGLTGFSFGSVEYLLKSLGISPYGFNVTSKVVDEEQSKRYNQGEFEFGAPSPLFLPLATAAILNLIFLTGFAVVNCCRPYEAMLRTDEGKMPANITLISIVLAWALYLASSMAFF</sequence>
<dbReference type="PANTHER" id="PTHR13301">
    <property type="entry name" value="X-BOX TRANSCRIPTION FACTOR-RELATED"/>
    <property type="match status" value="1"/>
</dbReference>
<keyword evidence="1" id="KW-0472">Membrane</keyword>
<dbReference type="EMBL" id="QGNW01002610">
    <property type="protein sequence ID" value="RVW14922.1"/>
    <property type="molecule type" value="Genomic_DNA"/>
</dbReference>
<reference evidence="2 3" key="1">
    <citation type="journal article" date="2018" name="PLoS Genet.">
        <title>Population sequencing reveals clonal diversity and ancestral inbreeding in the grapevine cultivar Chardonnay.</title>
        <authorList>
            <person name="Roach M.J."/>
            <person name="Johnson D.L."/>
            <person name="Bohlmann J."/>
            <person name="van Vuuren H.J."/>
            <person name="Jones S.J."/>
            <person name="Pretorius I.S."/>
            <person name="Schmidt S.A."/>
            <person name="Borneman A.R."/>
        </authorList>
    </citation>
    <scope>NUCLEOTIDE SEQUENCE [LARGE SCALE GENOMIC DNA]</scope>
    <source>
        <strain evidence="3">cv. Chardonnay</strain>
        <tissue evidence="2">Leaf</tissue>
    </source>
</reference>